<dbReference type="SUPFAM" id="SSF52317">
    <property type="entry name" value="Class I glutamine amidotransferase-like"/>
    <property type="match status" value="1"/>
</dbReference>
<evidence type="ECO:0000256" key="8">
    <source>
        <dbReference type="ARBA" id="ARBA00047838"/>
    </source>
</evidence>
<keyword evidence="3 10" id="KW-0028">Amino-acid biosynthesis</keyword>
<feature type="active site" description="Nucleophile" evidence="10">
    <location>
        <position position="80"/>
    </location>
</feature>
<comment type="subcellular location">
    <subcellularLocation>
        <location evidence="10">Cytoplasm</location>
    </subcellularLocation>
</comment>
<organism evidence="12 13">
    <name type="scientific">Shewanella sedimentimangrovi</name>
    <dbReference type="NCBI Taxonomy" id="2814293"/>
    <lineage>
        <taxon>Bacteria</taxon>
        <taxon>Pseudomonadati</taxon>
        <taxon>Pseudomonadota</taxon>
        <taxon>Gammaproteobacteria</taxon>
        <taxon>Alteromonadales</taxon>
        <taxon>Shewanellaceae</taxon>
        <taxon>Shewanella</taxon>
    </lineage>
</organism>
<keyword evidence="6 10" id="KW-0368">Histidine biosynthesis</keyword>
<keyword evidence="5 10" id="KW-0315">Glutamine amidotransferase</keyword>
<proteinExistence type="inferred from homology"/>
<keyword evidence="4 10" id="KW-0378">Hydrolase</keyword>
<evidence type="ECO:0000256" key="3">
    <source>
        <dbReference type="ARBA" id="ARBA00022605"/>
    </source>
</evidence>
<dbReference type="RefSeq" id="WP_207379470.1">
    <property type="nucleotide sequence ID" value="NZ_CP071502.1"/>
</dbReference>
<dbReference type="PROSITE" id="PS51273">
    <property type="entry name" value="GATASE_TYPE_1"/>
    <property type="match status" value="1"/>
</dbReference>
<evidence type="ECO:0000259" key="11">
    <source>
        <dbReference type="Pfam" id="PF00117"/>
    </source>
</evidence>
<gene>
    <name evidence="10 12" type="primary">hisH</name>
    <name evidence="12" type="ORF">JYB85_11865</name>
</gene>
<keyword evidence="10" id="KW-0963">Cytoplasm</keyword>
<dbReference type="NCBIfam" id="TIGR01855">
    <property type="entry name" value="IMP_synth_hisH"/>
    <property type="match status" value="1"/>
</dbReference>
<dbReference type="EC" id="4.3.2.10" evidence="10"/>
<dbReference type="InterPro" id="IPR029062">
    <property type="entry name" value="Class_I_gatase-like"/>
</dbReference>
<dbReference type="PIRSF" id="PIRSF000495">
    <property type="entry name" value="Amidotransf_hisH"/>
    <property type="match status" value="1"/>
</dbReference>
<dbReference type="CDD" id="cd01748">
    <property type="entry name" value="GATase1_IGP_Synthase"/>
    <property type="match status" value="1"/>
</dbReference>
<dbReference type="PANTHER" id="PTHR42701">
    <property type="entry name" value="IMIDAZOLE GLYCEROL PHOSPHATE SYNTHASE SUBUNIT HISH"/>
    <property type="match status" value="1"/>
</dbReference>
<evidence type="ECO:0000256" key="5">
    <source>
        <dbReference type="ARBA" id="ARBA00022962"/>
    </source>
</evidence>
<comment type="catalytic activity">
    <reaction evidence="8 10">
        <text>5-[(5-phospho-1-deoxy-D-ribulos-1-ylimino)methylamino]-1-(5-phospho-beta-D-ribosyl)imidazole-4-carboxamide + L-glutamine = D-erythro-1-(imidazol-4-yl)glycerol 3-phosphate + 5-amino-1-(5-phospho-beta-D-ribosyl)imidazole-4-carboxamide + L-glutamate + H(+)</text>
        <dbReference type="Rhea" id="RHEA:24793"/>
        <dbReference type="ChEBI" id="CHEBI:15378"/>
        <dbReference type="ChEBI" id="CHEBI:29985"/>
        <dbReference type="ChEBI" id="CHEBI:58278"/>
        <dbReference type="ChEBI" id="CHEBI:58359"/>
        <dbReference type="ChEBI" id="CHEBI:58475"/>
        <dbReference type="ChEBI" id="CHEBI:58525"/>
        <dbReference type="EC" id="4.3.2.10"/>
    </reaction>
</comment>
<dbReference type="PANTHER" id="PTHR42701:SF1">
    <property type="entry name" value="IMIDAZOLE GLYCEROL PHOSPHATE SYNTHASE SUBUNIT HISH"/>
    <property type="match status" value="1"/>
</dbReference>
<accession>A0ABX7QX11</accession>
<feature type="active site" evidence="10">
    <location>
        <position position="187"/>
    </location>
</feature>
<comment type="subunit">
    <text evidence="2 10">Heterodimer of HisH and HisF.</text>
</comment>
<sequence length="203" mass="22375">MIGVIDIGISNIGSVLNMFKYVGHEAKAISNANELEECEKIVLPGVGSFDKGMAKLFSSGLIDTLNKRVVEDKVPVLGICLGMQLMCLSSEEGRSPGLGWIDATVRDFRKSETPPKKTPHMGWNNVNIKKSIALTADIVSESRFYFVHSYYVDCNNSTDAFLTTNYGIDFVSAFQVENIMGVQFHPEKSHIFGAAMFRSFGSM</sequence>
<evidence type="ECO:0000256" key="9">
    <source>
        <dbReference type="ARBA" id="ARBA00049534"/>
    </source>
</evidence>
<reference evidence="12 13" key="1">
    <citation type="submission" date="2021-03" db="EMBL/GenBank/DDBJ databases">
        <title>Novel species identification of genus Shewanella.</title>
        <authorList>
            <person name="Liu G."/>
            <person name="Zhang Q."/>
        </authorList>
    </citation>
    <scope>NUCLEOTIDE SEQUENCE [LARGE SCALE GENOMIC DNA]</scope>
    <source>
        <strain evidence="12 13">FJAT-52962</strain>
    </source>
</reference>
<evidence type="ECO:0000256" key="4">
    <source>
        <dbReference type="ARBA" id="ARBA00022801"/>
    </source>
</evidence>
<dbReference type="EC" id="3.5.1.2" evidence="10"/>
<evidence type="ECO:0000256" key="10">
    <source>
        <dbReference type="HAMAP-Rule" id="MF_00278"/>
    </source>
</evidence>
<comment type="catalytic activity">
    <reaction evidence="9 10">
        <text>L-glutamine + H2O = L-glutamate + NH4(+)</text>
        <dbReference type="Rhea" id="RHEA:15889"/>
        <dbReference type="ChEBI" id="CHEBI:15377"/>
        <dbReference type="ChEBI" id="CHEBI:28938"/>
        <dbReference type="ChEBI" id="CHEBI:29985"/>
        <dbReference type="ChEBI" id="CHEBI:58359"/>
        <dbReference type="EC" id="3.5.1.2"/>
    </reaction>
</comment>
<evidence type="ECO:0000256" key="1">
    <source>
        <dbReference type="ARBA" id="ARBA00005091"/>
    </source>
</evidence>
<evidence type="ECO:0000313" key="13">
    <source>
        <dbReference type="Proteomes" id="UP000663207"/>
    </source>
</evidence>
<protein>
    <recommendedName>
        <fullName evidence="10">Imidazole glycerol phosphate synthase subunit HisH</fullName>
        <ecNumber evidence="10">4.3.2.10</ecNumber>
    </recommendedName>
    <alternativeName>
        <fullName evidence="10">IGP synthase glutaminase subunit</fullName>
        <ecNumber evidence="10">3.5.1.2</ecNumber>
    </alternativeName>
    <alternativeName>
        <fullName evidence="10">IGP synthase subunit HisH</fullName>
    </alternativeName>
    <alternativeName>
        <fullName evidence="10">ImGP synthase subunit HisH</fullName>
        <shortName evidence="10">IGPS subunit HisH</shortName>
    </alternativeName>
</protein>
<feature type="active site" evidence="10">
    <location>
        <position position="185"/>
    </location>
</feature>
<evidence type="ECO:0000256" key="6">
    <source>
        <dbReference type="ARBA" id="ARBA00023102"/>
    </source>
</evidence>
<keyword evidence="13" id="KW-1185">Reference proteome</keyword>
<dbReference type="EMBL" id="CP071502">
    <property type="protein sequence ID" value="QSX36033.1"/>
    <property type="molecule type" value="Genomic_DNA"/>
</dbReference>
<evidence type="ECO:0000313" key="12">
    <source>
        <dbReference type="EMBL" id="QSX36033.1"/>
    </source>
</evidence>
<dbReference type="InterPro" id="IPR010139">
    <property type="entry name" value="Imidazole-glycPsynth_HisH"/>
</dbReference>
<dbReference type="Proteomes" id="UP000663207">
    <property type="component" value="Chromosome"/>
</dbReference>
<comment type="function">
    <text evidence="10">IGPS catalyzes the conversion of PRFAR and glutamine to IGP, AICAR and glutamate. The HisH subunit catalyzes the hydrolysis of glutamine to glutamate and ammonia as part of the synthesis of IGP and AICAR. The resulting ammonia molecule is channeled to the active site of HisF.</text>
</comment>
<dbReference type="Gene3D" id="3.40.50.880">
    <property type="match status" value="1"/>
</dbReference>
<dbReference type="HAMAP" id="MF_00278">
    <property type="entry name" value="HisH"/>
    <property type="match status" value="1"/>
</dbReference>
<feature type="domain" description="Glutamine amidotransferase" evidence="11">
    <location>
        <begin position="4"/>
        <end position="190"/>
    </location>
</feature>
<dbReference type="InterPro" id="IPR017926">
    <property type="entry name" value="GATASE"/>
</dbReference>
<comment type="pathway">
    <text evidence="1 10">Amino-acid biosynthesis; L-histidine biosynthesis; L-histidine from 5-phospho-alpha-D-ribose 1-diphosphate: step 5/9.</text>
</comment>
<keyword evidence="7 10" id="KW-0456">Lyase</keyword>
<dbReference type="Pfam" id="PF00117">
    <property type="entry name" value="GATase"/>
    <property type="match status" value="1"/>
</dbReference>
<name>A0ABX7QX11_9GAMM</name>
<evidence type="ECO:0000256" key="7">
    <source>
        <dbReference type="ARBA" id="ARBA00023239"/>
    </source>
</evidence>
<evidence type="ECO:0000256" key="2">
    <source>
        <dbReference type="ARBA" id="ARBA00011152"/>
    </source>
</evidence>